<sequence length="661" mass="71880">MKNRRAKVVYSYAPQNDDELKLEVDEVIEVLDEIEDGWWKGISPKGITGVFPSNFVVEVTADSPKISKKTDNDKSDNESIDGSKSSLNRDDSLEKKPKPINKIGFGDIFAGGIKPKLTPIGDTSLERNKNLPKKPPPQPPAPEPEVAPKLPPKPVREQALVLYSYVAQNEDELSIKEGEIINLVSKDIEDVGWWKGELNGRIALFPDNFVEIIKTTDESSAKPSPKKPGRPAEKPPPPVAASTAVNIANHSKTESNKTSNKPAEELPKSTTGSNVTAAAAPVIPVKKPKVLNSSIFQSKPKAEPTPQTPPPSRVKPDVVPQENGSKSDADVSVNNKSIVTANNSSENNFVDSTTNKLTHLTANRPKGPSSRRPPSTIFIPKDSGNESKENGDISMVSNKSETNTSHTNDHIKPSALSQTPPVKEVVEKLPPWMLELRKAQEKRKENPDDSPKGLNSPTKSTPNRFSGDFTSKLLQNSTSTPDENDSTSTPPLFKPLKSTKPSIASNAVTSVTPTAPETPSPVSESPRHSLLSSSSATTAPTSTSTPNKTNIVINSSIASSTATTTTPTPPKVEDSVSNSTTDKRCAELERQLRELKESTVSRKDFDELSKQVTELREAFDTQKQTYSKTIRDLINDVADEQKKVATLQIEIDRLRKLTTTV</sequence>
<dbReference type="GO" id="GO:0016477">
    <property type="term" value="P:cell migration"/>
    <property type="evidence" value="ECO:0007669"/>
    <property type="project" value="TreeGrafter"/>
</dbReference>
<dbReference type="EMBL" id="CAJPVJ010009720">
    <property type="protein sequence ID" value="CAG2172765.1"/>
    <property type="molecule type" value="Genomic_DNA"/>
</dbReference>
<dbReference type="Gene3D" id="2.30.30.40">
    <property type="entry name" value="SH3 Domains"/>
    <property type="match status" value="2"/>
</dbReference>
<dbReference type="PANTHER" id="PTHR14167:SF92">
    <property type="entry name" value="CIN85 AND CD2AP RELATED, ISOFORM J"/>
    <property type="match status" value="1"/>
</dbReference>
<feature type="domain" description="SH3" evidence="4">
    <location>
        <begin position="154"/>
        <end position="215"/>
    </location>
</feature>
<dbReference type="PRINTS" id="PR00452">
    <property type="entry name" value="SH3DOMAIN"/>
</dbReference>
<dbReference type="PROSITE" id="PS50002">
    <property type="entry name" value="SH3"/>
    <property type="match status" value="2"/>
</dbReference>
<evidence type="ECO:0000256" key="1">
    <source>
        <dbReference type="ARBA" id="ARBA00022443"/>
    </source>
</evidence>
<dbReference type="CDD" id="cd11875">
    <property type="entry name" value="SH3_CD2AP-like_3"/>
    <property type="match status" value="1"/>
</dbReference>
<gene>
    <name evidence="5" type="ORF">ONB1V03_LOCUS12221</name>
</gene>
<feature type="compositionally biased region" description="Pro residues" evidence="3">
    <location>
        <begin position="133"/>
        <end position="152"/>
    </location>
</feature>
<dbReference type="SUPFAM" id="SSF50044">
    <property type="entry name" value="SH3-domain"/>
    <property type="match status" value="2"/>
</dbReference>
<evidence type="ECO:0000256" key="3">
    <source>
        <dbReference type="SAM" id="MobiDB-lite"/>
    </source>
</evidence>
<evidence type="ECO:0000256" key="2">
    <source>
        <dbReference type="PROSITE-ProRule" id="PRU00192"/>
    </source>
</evidence>
<feature type="compositionally biased region" description="Polar residues" evidence="3">
    <location>
        <begin position="322"/>
        <end position="361"/>
    </location>
</feature>
<feature type="domain" description="SH3" evidence="4">
    <location>
        <begin position="1"/>
        <end position="61"/>
    </location>
</feature>
<dbReference type="SMART" id="SM00326">
    <property type="entry name" value="SH3"/>
    <property type="match status" value="2"/>
</dbReference>
<dbReference type="OrthoDB" id="73680at2759"/>
<evidence type="ECO:0000259" key="4">
    <source>
        <dbReference type="PROSITE" id="PS50002"/>
    </source>
</evidence>
<dbReference type="AlphaFoldDB" id="A0A7R9M9J1"/>
<dbReference type="InterPro" id="IPR001452">
    <property type="entry name" value="SH3_domain"/>
</dbReference>
<evidence type="ECO:0000313" key="5">
    <source>
        <dbReference type="EMBL" id="CAD7655578.1"/>
    </source>
</evidence>
<feature type="compositionally biased region" description="Low complexity" evidence="3">
    <location>
        <begin position="529"/>
        <end position="566"/>
    </location>
</feature>
<dbReference type="GO" id="GO:0007015">
    <property type="term" value="P:actin filament organization"/>
    <property type="evidence" value="ECO:0007669"/>
    <property type="project" value="TreeGrafter"/>
</dbReference>
<feature type="region of interest" description="Disordered" evidence="3">
    <location>
        <begin position="119"/>
        <end position="152"/>
    </location>
</feature>
<feature type="compositionally biased region" description="Basic and acidic residues" evidence="3">
    <location>
        <begin position="435"/>
        <end position="451"/>
    </location>
</feature>
<dbReference type="FunFam" id="2.30.30.40:FF:000072">
    <property type="entry name" value="Unconventional Myosin IB"/>
    <property type="match status" value="1"/>
</dbReference>
<reference evidence="5" key="1">
    <citation type="submission" date="2020-11" db="EMBL/GenBank/DDBJ databases">
        <authorList>
            <person name="Tran Van P."/>
        </authorList>
    </citation>
    <scope>NUCLEOTIDE SEQUENCE</scope>
</reference>
<keyword evidence="1 2" id="KW-0728">SH3 domain</keyword>
<feature type="compositionally biased region" description="Polar residues" evidence="3">
    <location>
        <begin position="243"/>
        <end position="261"/>
    </location>
</feature>
<dbReference type="Pfam" id="PF14604">
    <property type="entry name" value="SH3_9"/>
    <property type="match status" value="2"/>
</dbReference>
<feature type="region of interest" description="Disordered" evidence="3">
    <location>
        <begin position="61"/>
        <end position="98"/>
    </location>
</feature>
<dbReference type="EMBL" id="OC924545">
    <property type="protein sequence ID" value="CAD7655578.1"/>
    <property type="molecule type" value="Genomic_DNA"/>
</dbReference>
<dbReference type="InterPro" id="IPR036028">
    <property type="entry name" value="SH3-like_dom_sf"/>
</dbReference>
<dbReference type="PANTHER" id="PTHR14167">
    <property type="entry name" value="SH3 DOMAIN-CONTAINING"/>
    <property type="match status" value="1"/>
</dbReference>
<feature type="compositionally biased region" description="Polar residues" evidence="3">
    <location>
        <begin position="453"/>
        <end position="490"/>
    </location>
</feature>
<feature type="region of interest" description="Disordered" evidence="3">
    <location>
        <begin position="216"/>
        <end position="584"/>
    </location>
</feature>
<feature type="compositionally biased region" description="Low complexity" evidence="3">
    <location>
        <begin position="364"/>
        <end position="375"/>
    </location>
</feature>
<feature type="compositionally biased region" description="Basic and acidic residues" evidence="3">
    <location>
        <begin position="87"/>
        <end position="97"/>
    </location>
</feature>
<proteinExistence type="predicted"/>
<dbReference type="Proteomes" id="UP000728032">
    <property type="component" value="Unassembled WGS sequence"/>
</dbReference>
<feature type="compositionally biased region" description="Polar residues" evidence="3">
    <location>
        <begin position="499"/>
        <end position="523"/>
    </location>
</feature>
<keyword evidence="6" id="KW-1185">Reference proteome</keyword>
<dbReference type="GO" id="GO:0016192">
    <property type="term" value="P:vesicle-mediated transport"/>
    <property type="evidence" value="ECO:0007669"/>
    <property type="project" value="UniProtKB-ARBA"/>
</dbReference>
<feature type="compositionally biased region" description="Basic and acidic residues" evidence="3">
    <location>
        <begin position="68"/>
        <end position="77"/>
    </location>
</feature>
<feature type="compositionally biased region" description="Polar residues" evidence="3">
    <location>
        <begin position="395"/>
        <end position="406"/>
    </location>
</feature>
<name>A0A7R9M9J1_9ACAR</name>
<organism evidence="5">
    <name type="scientific">Oppiella nova</name>
    <dbReference type="NCBI Taxonomy" id="334625"/>
    <lineage>
        <taxon>Eukaryota</taxon>
        <taxon>Metazoa</taxon>
        <taxon>Ecdysozoa</taxon>
        <taxon>Arthropoda</taxon>
        <taxon>Chelicerata</taxon>
        <taxon>Arachnida</taxon>
        <taxon>Acari</taxon>
        <taxon>Acariformes</taxon>
        <taxon>Sarcoptiformes</taxon>
        <taxon>Oribatida</taxon>
        <taxon>Brachypylina</taxon>
        <taxon>Oppioidea</taxon>
        <taxon>Oppiidae</taxon>
        <taxon>Oppiella</taxon>
    </lineage>
</organism>
<dbReference type="InterPro" id="IPR050384">
    <property type="entry name" value="Endophilin_SH3RF"/>
</dbReference>
<accession>A0A7R9M9J1</accession>
<evidence type="ECO:0000313" key="6">
    <source>
        <dbReference type="Proteomes" id="UP000728032"/>
    </source>
</evidence>
<feature type="compositionally biased region" description="Low complexity" evidence="3">
    <location>
        <begin position="420"/>
        <end position="431"/>
    </location>
</feature>
<protein>
    <recommendedName>
        <fullName evidence="4">SH3 domain-containing protein</fullName>
    </recommendedName>
</protein>